<evidence type="ECO:0000313" key="1">
    <source>
        <dbReference type="EMBL" id="MCI81151.1"/>
    </source>
</evidence>
<evidence type="ECO:0000313" key="2">
    <source>
        <dbReference type="Proteomes" id="UP000265520"/>
    </source>
</evidence>
<keyword evidence="2" id="KW-1185">Reference proteome</keyword>
<accession>A0A392V276</accession>
<dbReference type="AlphaFoldDB" id="A0A392V276"/>
<dbReference type="EMBL" id="LXQA011012090">
    <property type="protein sequence ID" value="MCI81151.1"/>
    <property type="molecule type" value="Genomic_DNA"/>
</dbReference>
<reference evidence="1 2" key="1">
    <citation type="journal article" date="2018" name="Front. Plant Sci.">
        <title>Red Clover (Trifolium pratense) and Zigzag Clover (T. medium) - A Picture of Genomic Similarities and Differences.</title>
        <authorList>
            <person name="Dluhosova J."/>
            <person name="Istvanek J."/>
            <person name="Nedelnik J."/>
            <person name="Repkova J."/>
        </authorList>
    </citation>
    <scope>NUCLEOTIDE SEQUENCE [LARGE SCALE GENOMIC DNA]</scope>
    <source>
        <strain evidence="2">cv. 10/8</strain>
        <tissue evidence="1">Leaf</tissue>
    </source>
</reference>
<dbReference type="Proteomes" id="UP000265520">
    <property type="component" value="Unassembled WGS sequence"/>
</dbReference>
<name>A0A392V276_9FABA</name>
<dbReference type="GO" id="GO:0016740">
    <property type="term" value="F:transferase activity"/>
    <property type="evidence" value="ECO:0007669"/>
    <property type="project" value="UniProtKB-KW"/>
</dbReference>
<keyword evidence="1" id="KW-0808">Transferase</keyword>
<sequence length="32" mass="3600">MNITGNAVADENFTSFIVKVLPTLKYLNDEEL</sequence>
<comment type="caution">
    <text evidence="1">The sequence shown here is derived from an EMBL/GenBank/DDBJ whole genome shotgun (WGS) entry which is preliminary data.</text>
</comment>
<organism evidence="1 2">
    <name type="scientific">Trifolium medium</name>
    <dbReference type="NCBI Taxonomy" id="97028"/>
    <lineage>
        <taxon>Eukaryota</taxon>
        <taxon>Viridiplantae</taxon>
        <taxon>Streptophyta</taxon>
        <taxon>Embryophyta</taxon>
        <taxon>Tracheophyta</taxon>
        <taxon>Spermatophyta</taxon>
        <taxon>Magnoliopsida</taxon>
        <taxon>eudicotyledons</taxon>
        <taxon>Gunneridae</taxon>
        <taxon>Pentapetalae</taxon>
        <taxon>rosids</taxon>
        <taxon>fabids</taxon>
        <taxon>Fabales</taxon>
        <taxon>Fabaceae</taxon>
        <taxon>Papilionoideae</taxon>
        <taxon>50 kb inversion clade</taxon>
        <taxon>NPAAA clade</taxon>
        <taxon>Hologalegina</taxon>
        <taxon>IRL clade</taxon>
        <taxon>Trifolieae</taxon>
        <taxon>Trifolium</taxon>
    </lineage>
</organism>
<proteinExistence type="predicted"/>
<protein>
    <submittedName>
        <fullName evidence="1">Geranylgeranyl transferase type-2 subunit alpha</fullName>
    </submittedName>
</protein>